<reference evidence="1" key="1">
    <citation type="submission" date="2022-02" db="EMBL/GenBank/DDBJ databases">
        <title>Plant Genome Project.</title>
        <authorList>
            <person name="Zhang R.-G."/>
        </authorList>
    </citation>
    <scope>NUCLEOTIDE SEQUENCE</scope>
    <source>
        <strain evidence="1">AT1</strain>
    </source>
</reference>
<comment type="caution">
    <text evidence="1">The sequence shown here is derived from an EMBL/GenBank/DDBJ whole genome shotgun (WGS) entry which is preliminary data.</text>
</comment>
<evidence type="ECO:0000313" key="2">
    <source>
        <dbReference type="Proteomes" id="UP001062846"/>
    </source>
</evidence>
<sequence length="60" mass="6756">MVEKRSDKWYQSQDVMGSSRGSVIVREGLLGPECPHGFGYTMPLLATALKADLWVRCRMP</sequence>
<protein>
    <submittedName>
        <fullName evidence="1">Uncharacterized protein</fullName>
    </submittedName>
</protein>
<accession>A0ACC0LMI3</accession>
<keyword evidence="2" id="KW-1185">Reference proteome</keyword>
<gene>
    <name evidence="1" type="ORF">RHMOL_Rhmol11G0004700</name>
</gene>
<proteinExistence type="predicted"/>
<organism evidence="1 2">
    <name type="scientific">Rhododendron molle</name>
    <name type="common">Chinese azalea</name>
    <name type="synonym">Azalea mollis</name>
    <dbReference type="NCBI Taxonomy" id="49168"/>
    <lineage>
        <taxon>Eukaryota</taxon>
        <taxon>Viridiplantae</taxon>
        <taxon>Streptophyta</taxon>
        <taxon>Embryophyta</taxon>
        <taxon>Tracheophyta</taxon>
        <taxon>Spermatophyta</taxon>
        <taxon>Magnoliopsida</taxon>
        <taxon>eudicotyledons</taxon>
        <taxon>Gunneridae</taxon>
        <taxon>Pentapetalae</taxon>
        <taxon>asterids</taxon>
        <taxon>Ericales</taxon>
        <taxon>Ericaceae</taxon>
        <taxon>Ericoideae</taxon>
        <taxon>Rhodoreae</taxon>
        <taxon>Rhododendron</taxon>
    </lineage>
</organism>
<dbReference type="EMBL" id="CM046398">
    <property type="protein sequence ID" value="KAI8529830.1"/>
    <property type="molecule type" value="Genomic_DNA"/>
</dbReference>
<name>A0ACC0LMI3_RHOML</name>
<evidence type="ECO:0000313" key="1">
    <source>
        <dbReference type="EMBL" id="KAI8529830.1"/>
    </source>
</evidence>
<dbReference type="Proteomes" id="UP001062846">
    <property type="component" value="Chromosome 11"/>
</dbReference>